<protein>
    <submittedName>
        <fullName evidence="4">Uncharacterized protein</fullName>
    </submittedName>
</protein>
<dbReference type="OrthoDB" id="4225201at2759"/>
<reference evidence="4" key="2">
    <citation type="submission" date="2020-05" db="EMBL/GenBank/DDBJ databases">
        <authorList>
            <person name="Kim H.-S."/>
            <person name="Proctor R.H."/>
            <person name="Brown D.W."/>
        </authorList>
    </citation>
    <scope>NUCLEOTIDE SEQUENCE</scope>
    <source>
        <strain evidence="4">NRRL 22465</strain>
    </source>
</reference>
<keyword evidence="3" id="KW-0812">Transmembrane</keyword>
<evidence type="ECO:0000256" key="3">
    <source>
        <dbReference type="SAM" id="Phobius"/>
    </source>
</evidence>
<comment type="caution">
    <text evidence="4">The sequence shown here is derived from an EMBL/GenBank/DDBJ whole genome shotgun (WGS) entry which is preliminary data.</text>
</comment>
<feature type="compositionally biased region" description="Basic residues" evidence="2">
    <location>
        <begin position="256"/>
        <end position="273"/>
    </location>
</feature>
<feature type="compositionally biased region" description="Basic and acidic residues" evidence="2">
    <location>
        <begin position="322"/>
        <end position="336"/>
    </location>
</feature>
<feature type="non-terminal residue" evidence="4">
    <location>
        <position position="1"/>
    </location>
</feature>
<evidence type="ECO:0000313" key="4">
    <source>
        <dbReference type="EMBL" id="KAF4964610.1"/>
    </source>
</evidence>
<keyword evidence="3" id="KW-1133">Transmembrane helix</keyword>
<feature type="compositionally biased region" description="Basic and acidic residues" evidence="2">
    <location>
        <begin position="471"/>
        <end position="482"/>
    </location>
</feature>
<feature type="transmembrane region" description="Helical" evidence="3">
    <location>
        <begin position="354"/>
        <end position="376"/>
    </location>
</feature>
<feature type="region of interest" description="Disordered" evidence="2">
    <location>
        <begin position="308"/>
        <end position="351"/>
    </location>
</feature>
<dbReference type="EMBL" id="JABEYC010001491">
    <property type="protein sequence ID" value="KAF4964610.1"/>
    <property type="molecule type" value="Genomic_DNA"/>
</dbReference>
<name>A0A8H4X7Y5_9HYPO</name>
<feature type="coiled-coil region" evidence="1">
    <location>
        <begin position="173"/>
        <end position="203"/>
    </location>
</feature>
<reference evidence="4" key="1">
    <citation type="journal article" date="2020" name="BMC Genomics">
        <title>Correction to: Identification and distribution of gene clusters required for synthesis of sphingolipid metabolism inhibitors in diverse species of the filamentous fungus Fusarium.</title>
        <authorList>
            <person name="Kim H.S."/>
            <person name="Lohmar J.M."/>
            <person name="Busman M."/>
            <person name="Brown D.W."/>
            <person name="Naumann T.A."/>
            <person name="Divon H.H."/>
            <person name="Lysoe E."/>
            <person name="Uhlig S."/>
            <person name="Proctor R.H."/>
        </authorList>
    </citation>
    <scope>NUCLEOTIDE SEQUENCE</scope>
    <source>
        <strain evidence="4">NRRL 22465</strain>
    </source>
</reference>
<dbReference type="AlphaFoldDB" id="A0A8H4X7Y5"/>
<feature type="compositionally biased region" description="Pro residues" evidence="2">
    <location>
        <begin position="310"/>
        <end position="321"/>
    </location>
</feature>
<feature type="region of interest" description="Disordered" evidence="2">
    <location>
        <begin position="248"/>
        <end position="293"/>
    </location>
</feature>
<organism evidence="4 5">
    <name type="scientific">Fusarium zealandicum</name>
    <dbReference type="NCBI Taxonomy" id="1053134"/>
    <lineage>
        <taxon>Eukaryota</taxon>
        <taxon>Fungi</taxon>
        <taxon>Dikarya</taxon>
        <taxon>Ascomycota</taxon>
        <taxon>Pezizomycotina</taxon>
        <taxon>Sordariomycetes</taxon>
        <taxon>Hypocreomycetidae</taxon>
        <taxon>Hypocreales</taxon>
        <taxon>Nectriaceae</taxon>
        <taxon>Fusarium</taxon>
        <taxon>Fusarium staphyleae species complex</taxon>
    </lineage>
</organism>
<accession>A0A8H4X7Y5</accession>
<gene>
    <name evidence="4" type="ORF">FZEAL_10852</name>
</gene>
<evidence type="ECO:0000313" key="5">
    <source>
        <dbReference type="Proteomes" id="UP000635477"/>
    </source>
</evidence>
<sequence length="503" mass="55793">MGSLPFALDVTPSAYVTINVTRGDTYVYPLTLRVDVEESEEVCGPANIRLNGEKLTQDVKGHGVGSFYADNDTIISAEWDFECIGPRDMPFAQSMKFTIRALDDTALTEEVSMWMTFTQTAPVRIADVGGAAYVWSLSLPFSRKEEKHAQAVSEPTKAPPIWEHPQYEFQDPEEELQVELMELEALRRQVLELEGLINERELSVQKKLGKLYPAPPSTYRMLKQCDGVECVVHTLSNKVKHTAGKLYGGVFGSGPHHGHHGPPHHGPPHHGPPHHGNGSHPAPPHHPKFPFPGGHPPPMCPPCDCAPHHGSPPPPPPSPPPNHEHQPHHDEPEHGPPGHGHHGPPPPPPFDHGIVMTLGMAAIALVLFCAIGVGYIHRRIARLTPESRRTIRRACRESREERRARRRSRARSGIRAFFARWSGCDEDEEKQAMLREGRRRRTSSASSVTMEQEIAQFRQAAYMVEGLVSAEEGHGAQHESRAPHSHSHSWSQSRPYAYAAAPP</sequence>
<evidence type="ECO:0000256" key="1">
    <source>
        <dbReference type="SAM" id="Coils"/>
    </source>
</evidence>
<feature type="region of interest" description="Disordered" evidence="2">
    <location>
        <begin position="471"/>
        <end position="503"/>
    </location>
</feature>
<keyword evidence="5" id="KW-1185">Reference proteome</keyword>
<evidence type="ECO:0000256" key="2">
    <source>
        <dbReference type="SAM" id="MobiDB-lite"/>
    </source>
</evidence>
<keyword evidence="3" id="KW-0472">Membrane</keyword>
<dbReference type="Proteomes" id="UP000635477">
    <property type="component" value="Unassembled WGS sequence"/>
</dbReference>
<keyword evidence="1" id="KW-0175">Coiled coil</keyword>
<proteinExistence type="predicted"/>